<dbReference type="InterPro" id="IPR015883">
    <property type="entry name" value="Glyco_hydro_20_cat"/>
</dbReference>
<dbReference type="InterPro" id="IPR025705">
    <property type="entry name" value="Beta_hexosaminidase_sua/sub"/>
</dbReference>
<dbReference type="AlphaFoldDB" id="A0A5J4QT55"/>
<evidence type="ECO:0000313" key="9">
    <source>
        <dbReference type="EMBL" id="KAA6325087.1"/>
    </source>
</evidence>
<comment type="catalytic activity">
    <reaction evidence="1">
        <text>Hydrolysis of terminal non-reducing N-acetyl-D-hexosamine residues in N-acetyl-beta-D-hexosaminides.</text>
        <dbReference type="EC" id="3.2.1.52"/>
    </reaction>
</comment>
<dbReference type="EMBL" id="SNRY01002437">
    <property type="protein sequence ID" value="KAA6325087.1"/>
    <property type="molecule type" value="Genomic_DNA"/>
</dbReference>
<comment type="similarity">
    <text evidence="2">Belongs to the glycosyl hydrolase 20 family.</text>
</comment>
<dbReference type="SUPFAM" id="SSF51445">
    <property type="entry name" value="(Trans)glycosidases"/>
    <property type="match status" value="1"/>
</dbReference>
<dbReference type="Pfam" id="PF02838">
    <property type="entry name" value="Glyco_hydro_20b"/>
    <property type="match status" value="1"/>
</dbReference>
<evidence type="ECO:0000256" key="1">
    <source>
        <dbReference type="ARBA" id="ARBA00001231"/>
    </source>
</evidence>
<evidence type="ECO:0000256" key="3">
    <source>
        <dbReference type="ARBA" id="ARBA00012663"/>
    </source>
</evidence>
<dbReference type="GO" id="GO:0016020">
    <property type="term" value="C:membrane"/>
    <property type="evidence" value="ECO:0007669"/>
    <property type="project" value="TreeGrafter"/>
</dbReference>
<evidence type="ECO:0000259" key="8">
    <source>
        <dbReference type="Pfam" id="PF13290"/>
    </source>
</evidence>
<dbReference type="InterPro" id="IPR029018">
    <property type="entry name" value="Hex-like_dom2"/>
</dbReference>
<dbReference type="PRINTS" id="PR00738">
    <property type="entry name" value="GLHYDRLASE20"/>
</dbReference>
<feature type="domain" description="Glycoside hydrolase family 20 catalytic" evidence="6">
    <location>
        <begin position="167"/>
        <end position="519"/>
    </location>
</feature>
<evidence type="ECO:0000259" key="6">
    <source>
        <dbReference type="Pfam" id="PF00728"/>
    </source>
</evidence>
<evidence type="ECO:0000256" key="4">
    <source>
        <dbReference type="ARBA" id="ARBA00022801"/>
    </source>
</evidence>
<dbReference type="InterPro" id="IPR059177">
    <property type="entry name" value="GH29D-like_dom"/>
</dbReference>
<dbReference type="CDD" id="cd06563">
    <property type="entry name" value="GH20_chitobiase-like"/>
    <property type="match status" value="1"/>
</dbReference>
<dbReference type="SUPFAM" id="SSF55545">
    <property type="entry name" value="beta-N-acetylhexosaminidase-like domain"/>
    <property type="match status" value="1"/>
</dbReference>
<comment type="caution">
    <text evidence="9">The sequence shown here is derived from an EMBL/GenBank/DDBJ whole genome shotgun (WGS) entry which is preliminary data.</text>
</comment>
<sequence>MKNFLLTLLTFFFFLACNNQKDLGEPLPVEIIPKPISISEVVENHEVSKSANIYVHNENAELFGIAEYLKGRMDASIKGSNVQIKEGASTKKGIHLILNKNFDEKLGDEGYIFSSKENVVITANYPAGVFNGVQTFFQLLPVEIYGNNPKEVDLIIPAVEITDKPRYAYRGMHLDPCRHFFTVETTKNYLDYMAYHKLNNFHWHLTEDQGWRIEIKKYPKLIEVGSKRGGTIIMNHDVSWNDEKYDNIPVEGYYTQKEIKEVVQYAKERFIEVIPEIEMPGHALAALASYPQLSCTGGPFEVRQKPGVSENVYCAGNDSVFVFLQDVIDEVVTMFPSKYIHIGGDECPKKRWETCSKCQKVIKEEGLTDEHELQSWFITKMEKHINSKGKTLIGWSEIMEGGIAPNAVLQSWIGTTAGIQAAKQKHQAIMSPYSHLYFDGIYVDRAHRKMEPFGQTYCWTNSEKVYSFDPTPDTLPVEYHPYFIGAEATMWSEFIKTEEHLEYLLMPRVSALSEICWTQKEQKDFADFHNRLDRQYLRYDELGVNYRIPHPVMADTMRISVGDEIMIGNPTEITEVRYTLNGKEPSITSDLYSTPIPLADDTVIKAAGFHPNGRKSSIAKTVVIIK</sequence>
<protein>
    <recommendedName>
        <fullName evidence="3">beta-N-acetylhexosaminidase</fullName>
        <ecNumber evidence="3">3.2.1.52</ecNumber>
    </recommendedName>
</protein>
<dbReference type="PANTHER" id="PTHR22600">
    <property type="entry name" value="BETA-HEXOSAMINIDASE"/>
    <property type="match status" value="1"/>
</dbReference>
<evidence type="ECO:0000256" key="5">
    <source>
        <dbReference type="ARBA" id="ARBA00023295"/>
    </source>
</evidence>
<dbReference type="GO" id="GO:0005975">
    <property type="term" value="P:carbohydrate metabolic process"/>
    <property type="evidence" value="ECO:0007669"/>
    <property type="project" value="InterPro"/>
</dbReference>
<reference evidence="9" key="1">
    <citation type="submission" date="2019-03" db="EMBL/GenBank/DDBJ databases">
        <title>Single cell metagenomics reveals metabolic interactions within the superorganism composed of flagellate Streblomastix strix and complex community of Bacteroidetes bacteria on its surface.</title>
        <authorList>
            <person name="Treitli S.C."/>
            <person name="Kolisko M."/>
            <person name="Husnik F."/>
            <person name="Keeling P."/>
            <person name="Hampl V."/>
        </authorList>
    </citation>
    <scope>NUCLEOTIDE SEQUENCE</scope>
    <source>
        <strain evidence="9">STM</strain>
    </source>
</reference>
<keyword evidence="5 9" id="KW-0326">Glycosidase</keyword>
<dbReference type="PROSITE" id="PS51257">
    <property type="entry name" value="PROKAR_LIPOPROTEIN"/>
    <property type="match status" value="1"/>
</dbReference>
<dbReference type="PANTHER" id="PTHR22600:SF57">
    <property type="entry name" value="BETA-N-ACETYLHEXOSAMINIDASE"/>
    <property type="match status" value="1"/>
</dbReference>
<accession>A0A5J4QT55</accession>
<evidence type="ECO:0000259" key="7">
    <source>
        <dbReference type="Pfam" id="PF02838"/>
    </source>
</evidence>
<dbReference type="InterPro" id="IPR015882">
    <property type="entry name" value="HEX_bac_N"/>
</dbReference>
<organism evidence="9">
    <name type="scientific">termite gut metagenome</name>
    <dbReference type="NCBI Taxonomy" id="433724"/>
    <lineage>
        <taxon>unclassified sequences</taxon>
        <taxon>metagenomes</taxon>
        <taxon>organismal metagenomes</taxon>
    </lineage>
</organism>
<dbReference type="GO" id="GO:0004563">
    <property type="term" value="F:beta-N-acetylhexosaminidase activity"/>
    <property type="evidence" value="ECO:0007669"/>
    <property type="project" value="UniProtKB-EC"/>
</dbReference>
<dbReference type="GO" id="GO:0030203">
    <property type="term" value="P:glycosaminoglycan metabolic process"/>
    <property type="evidence" value="ECO:0007669"/>
    <property type="project" value="TreeGrafter"/>
</dbReference>
<gene>
    <name evidence="9" type="ORF">EZS27_025656</name>
</gene>
<dbReference type="InterPro" id="IPR017853">
    <property type="entry name" value="GH"/>
</dbReference>
<dbReference type="Pfam" id="PF00728">
    <property type="entry name" value="Glyco_hydro_20"/>
    <property type="match status" value="1"/>
</dbReference>
<dbReference type="Gene3D" id="3.20.20.80">
    <property type="entry name" value="Glycosidases"/>
    <property type="match status" value="1"/>
</dbReference>
<dbReference type="Pfam" id="PF13290">
    <property type="entry name" value="CHB_HEX_C_1"/>
    <property type="match status" value="1"/>
</dbReference>
<dbReference type="Gene3D" id="3.30.379.10">
    <property type="entry name" value="Chitobiase/beta-hexosaminidase domain 2-like"/>
    <property type="match status" value="1"/>
</dbReference>
<feature type="domain" description="Beta-hexosaminidase bacterial type N-terminal" evidence="7">
    <location>
        <begin position="30"/>
        <end position="163"/>
    </location>
</feature>
<keyword evidence="4 9" id="KW-0378">Hydrolase</keyword>
<dbReference type="EC" id="3.2.1.52" evidence="3"/>
<proteinExistence type="inferred from homology"/>
<name>A0A5J4QT55_9ZZZZ</name>
<feature type="domain" description="GH29D-like beta-sandwich" evidence="8">
    <location>
        <begin position="571"/>
        <end position="618"/>
    </location>
</feature>
<evidence type="ECO:0000256" key="2">
    <source>
        <dbReference type="ARBA" id="ARBA00006285"/>
    </source>
</evidence>